<reference evidence="1 2" key="1">
    <citation type="submission" date="2020-01" db="EMBL/GenBank/DDBJ databases">
        <title>Identification and distribution of gene clusters putatively required for synthesis of sphingolipid metabolism inhibitors in phylogenetically diverse species of the filamentous fungus Fusarium.</title>
        <authorList>
            <person name="Kim H.-S."/>
            <person name="Busman M."/>
            <person name="Brown D.W."/>
            <person name="Divon H."/>
            <person name="Uhlig S."/>
            <person name="Proctor R.H."/>
        </authorList>
    </citation>
    <scope>NUCLEOTIDE SEQUENCE [LARGE SCALE GENOMIC DNA]</scope>
    <source>
        <strain evidence="1 2">NRRL 20459</strain>
    </source>
</reference>
<sequence>MPVDSSSLWSFDSWVAAYTTIAREHLSELDPGTSDAHAILLEHLNSRSDYLISYRSSNIRDSDDYLLNKVGATLMGSIPFARTWATREIGKDFASSTLRAFGLGDSDKLQNFQRSFQGAFNSKTRMALSMAATAGEEALKEILQSVAVDGGSEAVHAKPIIGQVISMGMGYHRMRKKMIGILNAAAGKATTIHQGLIIPQVLHLLKSEIMEKKNASAQVSVVEIGSGDECNSEVYPFPDKPFGWCDVCDEAFSYEGVAFVVRNSSFESPSFCDVCVDSDEAKAVKGNLECIALKKKVLKMSPEESELATWTCKGVTGEGDCVSEEGRRFGTWYKSASGRDFPDDWDAGEITMGELLPPCGYCDACELDFDFDEVRWMFPKDGELKTYHNFCKENLEILEPGSLGVGLTWTDQIATKDMRRWSCLGRQCDSGIDRLFMPKVLSECIMAGKDNKHLEQCKSNNPDAMLRHVLIEHFPPEDREFFECAECEVTYSTSVPFAHCPSADNDDPLEFCYICFFTVVEATTKPCDDDTARSMFILHLPDRPESELASKTEVVLSPVISIPDEIYPKEDAPLKERAVNFAKEQGTKQFLKHCMVETVNWLTKSHIGPTGAAQLGLMGLSVVPVTYVPWPGLAMPQMKDEEFVWPDVSDPAADLEFPIPSLDFGYLDDDSFGFGSGDGVDDLCTDLDLGMDYGLASSNLDAAPFPLDSAVEGLPIVPGYGYDMASFDTFEGPSGVSDMLADLNF</sequence>
<proteinExistence type="predicted"/>
<name>A0A8H4LK66_9HYPO</name>
<evidence type="ECO:0000313" key="1">
    <source>
        <dbReference type="EMBL" id="KAF4469138.1"/>
    </source>
</evidence>
<gene>
    <name evidence="1" type="ORF">FALBO_3961</name>
</gene>
<evidence type="ECO:0000313" key="2">
    <source>
        <dbReference type="Proteomes" id="UP000554235"/>
    </source>
</evidence>
<dbReference type="AlphaFoldDB" id="A0A8H4LK66"/>
<dbReference type="OrthoDB" id="10381394at2759"/>
<keyword evidence="2" id="KW-1185">Reference proteome</keyword>
<organism evidence="1 2">
    <name type="scientific">Fusarium albosuccineum</name>
    <dbReference type="NCBI Taxonomy" id="1237068"/>
    <lineage>
        <taxon>Eukaryota</taxon>
        <taxon>Fungi</taxon>
        <taxon>Dikarya</taxon>
        <taxon>Ascomycota</taxon>
        <taxon>Pezizomycotina</taxon>
        <taxon>Sordariomycetes</taxon>
        <taxon>Hypocreomycetidae</taxon>
        <taxon>Hypocreales</taxon>
        <taxon>Nectriaceae</taxon>
        <taxon>Fusarium</taxon>
        <taxon>Fusarium decemcellulare species complex</taxon>
    </lineage>
</organism>
<protein>
    <submittedName>
        <fullName evidence="1">Uncharacterized protein</fullName>
    </submittedName>
</protein>
<accession>A0A8H4LK66</accession>
<dbReference type="EMBL" id="JAADYS010000514">
    <property type="protein sequence ID" value="KAF4469138.1"/>
    <property type="molecule type" value="Genomic_DNA"/>
</dbReference>
<dbReference type="Proteomes" id="UP000554235">
    <property type="component" value="Unassembled WGS sequence"/>
</dbReference>
<comment type="caution">
    <text evidence="1">The sequence shown here is derived from an EMBL/GenBank/DDBJ whole genome shotgun (WGS) entry which is preliminary data.</text>
</comment>